<feature type="region of interest" description="Disordered" evidence="1">
    <location>
        <begin position="476"/>
        <end position="531"/>
    </location>
</feature>
<feature type="region of interest" description="Disordered" evidence="1">
    <location>
        <begin position="769"/>
        <end position="831"/>
    </location>
</feature>
<feature type="region of interest" description="Disordered" evidence="1">
    <location>
        <begin position="1139"/>
        <end position="1238"/>
    </location>
</feature>
<feature type="compositionally biased region" description="Polar residues" evidence="1">
    <location>
        <begin position="75"/>
        <end position="84"/>
    </location>
</feature>
<gene>
    <name evidence="2" type="ORF">TGP89_246995</name>
</gene>
<feature type="compositionally biased region" description="Polar residues" evidence="1">
    <location>
        <begin position="719"/>
        <end position="730"/>
    </location>
</feature>
<feature type="compositionally biased region" description="Polar residues" evidence="1">
    <location>
        <begin position="47"/>
        <end position="60"/>
    </location>
</feature>
<feature type="compositionally biased region" description="Basic and acidic residues" evidence="1">
    <location>
        <begin position="1184"/>
        <end position="1193"/>
    </location>
</feature>
<dbReference type="EMBL" id="AEYI02000553">
    <property type="protein sequence ID" value="KFG48072.1"/>
    <property type="molecule type" value="Genomic_DNA"/>
</dbReference>
<evidence type="ECO:0000256" key="1">
    <source>
        <dbReference type="SAM" id="MobiDB-lite"/>
    </source>
</evidence>
<sequence>MAAEDCGGCEFGGIIDTGDVATEYPKLSSEVAILLQEVAGVRLSGSCEGSGTPEQSSTADSGSPESASPSRSQSMATQPLSQLLSAGDHKTLVTGEIFQATTSSDDREEETKGRHIQDTLSLGQLRKGEAHTSTSSEGDSREERDGARQDGFVDLEDNAKVNQRGEVDTLTLRGGRREDAEGEILSLESGVVAAFSSTASACHKESASSRFPCNLTSPKQSGLNASHEAISRQTENITVGSPDESCSHEAHCKYTTVGGRDESISGVDRVLLDLASALFEYVYSGLDSPTVPRQEQPLSCEFAESVNTIFQENETAGRLLEGKPRSSLPSKLSVPLPGSGQFASASALAGTLSSLGLGTGKRGDSMLPIRRQASDGQANGKHSEQVRFSGSAQEEYLRSLTIPIPSTSSFLEREPCVAQSSSDVVAGVAAPTSGPLVKRMSTTVYSESPTRSSAKAHLHFLPSEGGGLRHRELNEAGAQETKAAGRREATRKKFRREEQGTPSLNAAEGRTGARGEDGSRGETIEHESSPSTEAFLLRLPCNPSSCPTCLRAVEMGDSAVDTLMNKLTGLHTRLSLTMDLLMRQQRCQQQMAVWLCKLQRQRQRLGVEGTVLDNTEVRQDTQLVSPSEETTNLERGRGPLADELQRHKLLADVSKIQNQSQYGRHASDGHFQTAWCHASSKIREGRQQGTIALGTGGQQSRARSPYVSESASDGPACNSGISFAQSSGVNRDNRRGGEIQESQVVHHPEDRRQQGASLVPKQFPEDYSQAPYWLPEQGPGLRRTPVPLRFPPPKAEGCERNNQSSTSPGAASSSTSVYSRGSNVRHEQDPYPHSLMIQLIQPLPTGIKLEMKAHRPSSSTPTSISGETSEQPVPREYALRVSLTRHDTKYISFHSLRGILPAYNEAVRLRNKFAGLPFVLPALTLEELQKRKGALEQRIPLRGHGPREAFMTVQQRMTYYRQVGRRPSTFRTTGGSCKEGDSSAPDDKDGECSRPGECGNSTSGTRCSVNPWKWPATSKCTDQDPDSEMLGGSESVARQVNNLQAFSRGPSASSDDNGVTQRSHQENPGRFAPDFSDTSRSHSETVRSLLASKASASAVRKCANVERPCPDVEQTGEVQSIPITPTLSSLEEVAAIAGGWRVTGGTRRQTTPSTDSVPRRQHTNPQSKQNDPTLVSPPLCSKVRTSDETRVETRLNSQAQVEGAAVSGRLSGKRQVAAPSEALNKQGNQDSEASSVSERCDRATREGFCEKSGRSGCCAALGSTKYTASVQSRAAVASLDAEADRRTAAAKRRLDIPSWMQTELSSYGGPISRDTVTSSVSSSDCSSRETTGSFETRSLERTPETVTSKRRDREELRDFVLELGQRGEKRRRTLDEPEKKVVADCCGGR</sequence>
<feature type="compositionally biased region" description="Polar residues" evidence="1">
    <location>
        <begin position="698"/>
        <end position="711"/>
    </location>
</feature>
<proteinExistence type="predicted"/>
<feature type="compositionally biased region" description="Basic and acidic residues" evidence="1">
    <location>
        <begin position="1373"/>
        <end position="1382"/>
    </location>
</feature>
<feature type="compositionally biased region" description="Low complexity" evidence="1">
    <location>
        <begin position="1312"/>
        <end position="1325"/>
    </location>
</feature>
<feature type="compositionally biased region" description="Polar residues" evidence="1">
    <location>
        <begin position="1223"/>
        <end position="1237"/>
    </location>
</feature>
<feature type="region of interest" description="Disordered" evidence="1">
    <location>
        <begin position="852"/>
        <end position="873"/>
    </location>
</feature>
<accession>A0A086KUK4</accession>
<organism evidence="2 3">
    <name type="scientific">Toxoplasma gondii p89</name>
    <dbReference type="NCBI Taxonomy" id="943119"/>
    <lineage>
        <taxon>Eukaryota</taxon>
        <taxon>Sar</taxon>
        <taxon>Alveolata</taxon>
        <taxon>Apicomplexa</taxon>
        <taxon>Conoidasida</taxon>
        <taxon>Coccidia</taxon>
        <taxon>Eucoccidiorida</taxon>
        <taxon>Eimeriorina</taxon>
        <taxon>Sarcocystidae</taxon>
        <taxon>Toxoplasma</taxon>
    </lineage>
</organism>
<feature type="compositionally biased region" description="Basic and acidic residues" evidence="1">
    <location>
        <begin position="511"/>
        <end position="528"/>
    </location>
</feature>
<dbReference type="OrthoDB" id="348895at2759"/>
<evidence type="ECO:0000313" key="3">
    <source>
        <dbReference type="Proteomes" id="UP000028828"/>
    </source>
</evidence>
<feature type="compositionally biased region" description="Polar residues" evidence="1">
    <location>
        <begin position="1163"/>
        <end position="1173"/>
    </location>
</feature>
<feature type="region of interest" description="Disordered" evidence="1">
    <location>
        <begin position="692"/>
        <end position="734"/>
    </location>
</feature>
<evidence type="ECO:0000313" key="2">
    <source>
        <dbReference type="EMBL" id="KFG48072.1"/>
    </source>
</evidence>
<comment type="caution">
    <text evidence="2">The sequence shown here is derived from an EMBL/GenBank/DDBJ whole genome shotgun (WGS) entry which is preliminary data.</text>
</comment>
<feature type="compositionally biased region" description="Low complexity" evidence="1">
    <location>
        <begin position="61"/>
        <end position="74"/>
    </location>
</feature>
<feature type="compositionally biased region" description="Polar residues" evidence="1">
    <location>
        <begin position="1146"/>
        <end position="1156"/>
    </location>
</feature>
<feature type="compositionally biased region" description="Polar residues" evidence="1">
    <location>
        <begin position="1046"/>
        <end position="1062"/>
    </location>
</feature>
<feature type="compositionally biased region" description="Basic and acidic residues" evidence="1">
    <location>
        <begin position="1337"/>
        <end position="1360"/>
    </location>
</feature>
<dbReference type="Proteomes" id="UP000028828">
    <property type="component" value="Unassembled WGS sequence"/>
</dbReference>
<dbReference type="VEuPathDB" id="ToxoDB:TGP89_246995"/>
<feature type="compositionally biased region" description="Low complexity" evidence="1">
    <location>
        <begin position="804"/>
        <end position="822"/>
    </location>
</feature>
<feature type="region of interest" description="Disordered" evidence="1">
    <location>
        <begin position="44"/>
        <end position="157"/>
    </location>
</feature>
<feature type="region of interest" description="Disordered" evidence="1">
    <location>
        <begin position="1046"/>
        <end position="1084"/>
    </location>
</feature>
<feature type="compositionally biased region" description="Basic and acidic residues" evidence="1">
    <location>
        <begin position="138"/>
        <end position="148"/>
    </location>
</feature>
<protein>
    <submittedName>
        <fullName evidence="2">Uncharacterized protein</fullName>
    </submittedName>
</protein>
<feature type="region of interest" description="Disordered" evidence="1">
    <location>
        <begin position="964"/>
        <end position="1006"/>
    </location>
</feature>
<name>A0A086KUK4_TOXGO</name>
<feature type="region of interest" description="Disordered" evidence="1">
    <location>
        <begin position="1310"/>
        <end position="1389"/>
    </location>
</feature>
<reference evidence="2 3" key="1">
    <citation type="submission" date="2014-03" db="EMBL/GenBank/DDBJ databases">
        <authorList>
            <person name="Sibley D."/>
            <person name="Venepally P."/>
            <person name="Karamycheva S."/>
            <person name="Hadjithomas M."/>
            <person name="Khan A."/>
            <person name="Brunk B."/>
            <person name="Roos D."/>
            <person name="Caler E."/>
            <person name="Lorenzi H."/>
        </authorList>
    </citation>
    <scope>NUCLEOTIDE SEQUENCE [LARGE SCALE GENOMIC DNA]</scope>
    <source>
        <strain evidence="3">p89</strain>
    </source>
</reference>
<feature type="compositionally biased region" description="Basic and acidic residues" evidence="1">
    <location>
        <begin position="978"/>
        <end position="994"/>
    </location>
</feature>
<feature type="compositionally biased region" description="Polar residues" evidence="1">
    <location>
        <begin position="856"/>
        <end position="871"/>
    </location>
</feature>